<dbReference type="InterPro" id="IPR036582">
    <property type="entry name" value="Mao_N_sf"/>
</dbReference>
<keyword evidence="1" id="KW-0732">Signal</keyword>
<dbReference type="Pfam" id="PF14903">
    <property type="entry name" value="WG_beta_rep"/>
    <property type="match status" value="6"/>
</dbReference>
<reference evidence="3 4" key="1">
    <citation type="submission" date="2021-03" db="EMBL/GenBank/DDBJ databases">
        <title>Paenibacillus artemisicola MWE-103 whole genome sequence.</title>
        <authorList>
            <person name="Ham Y.J."/>
        </authorList>
    </citation>
    <scope>NUCLEOTIDE SEQUENCE [LARGE SCALE GENOMIC DNA]</scope>
    <source>
        <strain evidence="3 4">MWE-103</strain>
    </source>
</reference>
<accession>A0ABS3W8C3</accession>
<dbReference type="Pfam" id="PF07833">
    <property type="entry name" value="Cu_amine_oxidN1"/>
    <property type="match status" value="1"/>
</dbReference>
<name>A0ABS3W8C3_9BACL</name>
<organism evidence="3 4">
    <name type="scientific">Paenibacillus artemisiicola</name>
    <dbReference type="NCBI Taxonomy" id="1172618"/>
    <lineage>
        <taxon>Bacteria</taxon>
        <taxon>Bacillati</taxon>
        <taxon>Bacillota</taxon>
        <taxon>Bacilli</taxon>
        <taxon>Bacillales</taxon>
        <taxon>Paenibacillaceae</taxon>
        <taxon>Paenibacillus</taxon>
    </lineage>
</organism>
<comment type="caution">
    <text evidence="3">The sequence shown here is derived from an EMBL/GenBank/DDBJ whole genome shotgun (WGS) entry which is preliminary data.</text>
</comment>
<evidence type="ECO:0000313" key="4">
    <source>
        <dbReference type="Proteomes" id="UP000670947"/>
    </source>
</evidence>
<dbReference type="Proteomes" id="UP000670947">
    <property type="component" value="Unassembled WGS sequence"/>
</dbReference>
<dbReference type="RefSeq" id="WP_208847492.1">
    <property type="nucleotide sequence ID" value="NZ_JAGGDJ010000004.1"/>
</dbReference>
<dbReference type="InterPro" id="IPR032774">
    <property type="entry name" value="WG_beta_rep"/>
</dbReference>
<dbReference type="SUPFAM" id="SSF55383">
    <property type="entry name" value="Copper amine oxidase, domain N"/>
    <property type="match status" value="1"/>
</dbReference>
<feature type="signal peptide" evidence="1">
    <location>
        <begin position="1"/>
        <end position="35"/>
    </location>
</feature>
<feature type="domain" description="Copper amine oxidase-like N-terminal" evidence="2">
    <location>
        <begin position="44"/>
        <end position="132"/>
    </location>
</feature>
<gene>
    <name evidence="3" type="ORF">I8J29_10205</name>
</gene>
<dbReference type="InterPro" id="IPR012854">
    <property type="entry name" value="Cu_amine_oxidase-like_N"/>
</dbReference>
<sequence>MKQGFRPRNGRIGLAAATALLAAGALLGGATAARANDLDVYDQGEHLRFPEGPIHQDGVWLVPLRPVAERFGYAIVEAGPKEVRLAGGAIGSVTLYPGQRGALLNGAVKRTYQAPPQYIHGTLFVPLDAVGELTDIGYSVLAGPPDNPSAIRLRPGGTDAAALPDEQYWTAANAGYGKTVYVNGKGETVLTTTNAGADSFGYADLTPYYKNGFGQGYMDRSGKLAVPASHYRLGAFSEGMAVYKDLYPVSEGTYQVKYGYVNRDGVNLYVSGYVPAPLLFSGAYPFSDGLAKVVQDGKTFYIDHTGKTVIPPIPGSLHTRPFANGLAAVEMRVKVGGQPTARIGFIDTKGRFAIPPTLTWADDFADNGLAAAVLNGKSGYIDKTGRWVIPARFAGADKFSGGYAVVQTATPAGAVFELIDAAGKKVKLPPHKSLGRASQGLIAFKSADGLWGYADMDGAVAVAPRFVRAGDFQGGLASVLLPEDGGKFRDAYIDKTGSVVWQSAFAG</sequence>
<evidence type="ECO:0000256" key="1">
    <source>
        <dbReference type="SAM" id="SignalP"/>
    </source>
</evidence>
<keyword evidence="4" id="KW-1185">Reference proteome</keyword>
<protein>
    <submittedName>
        <fullName evidence="3">WG repeat-containing protein</fullName>
    </submittedName>
</protein>
<dbReference type="Gene3D" id="3.30.457.10">
    <property type="entry name" value="Copper amine oxidase-like, N-terminal domain"/>
    <property type="match status" value="1"/>
</dbReference>
<evidence type="ECO:0000313" key="3">
    <source>
        <dbReference type="EMBL" id="MBO7744570.1"/>
    </source>
</evidence>
<dbReference type="PANTHER" id="PTHR37841:SF1">
    <property type="entry name" value="DUF3298 DOMAIN-CONTAINING PROTEIN"/>
    <property type="match status" value="1"/>
</dbReference>
<proteinExistence type="predicted"/>
<feature type="chain" id="PRO_5045167046" evidence="1">
    <location>
        <begin position="36"/>
        <end position="507"/>
    </location>
</feature>
<dbReference type="PANTHER" id="PTHR37841">
    <property type="entry name" value="GLR2918 PROTEIN"/>
    <property type="match status" value="1"/>
</dbReference>
<dbReference type="EMBL" id="JAGGDJ010000004">
    <property type="protein sequence ID" value="MBO7744570.1"/>
    <property type="molecule type" value="Genomic_DNA"/>
</dbReference>
<evidence type="ECO:0000259" key="2">
    <source>
        <dbReference type="Pfam" id="PF07833"/>
    </source>
</evidence>